<dbReference type="RefSeq" id="WP_185694758.1">
    <property type="nucleotide sequence ID" value="NZ_JACHVA010000139.1"/>
</dbReference>
<accession>A0A7X1E6I7</accession>
<evidence type="ECO:0000313" key="1">
    <source>
        <dbReference type="EMBL" id="MBC2604143.1"/>
    </source>
</evidence>
<evidence type="ECO:0000313" key="2">
    <source>
        <dbReference type="Proteomes" id="UP000525652"/>
    </source>
</evidence>
<sequence length="150" mass="17242">MSWTTFDDLRIGPESHKRVVEALFLHRFCKESIGGKTSNPGIVGICQHFLQRDPLELSQELLEARNRALRRLVALELLEENDFRALPFIHGQKGFRDKFEFFAEQLRRVGNATTGRLHPVILVQSRPVDVEEVLHIEGENTEGLRPHLHA</sequence>
<proteinExistence type="predicted"/>
<name>A0A7X1E6I7_9BACT</name>
<protein>
    <submittedName>
        <fullName evidence="1">Uncharacterized protein</fullName>
    </submittedName>
</protein>
<dbReference type="EMBL" id="JACHVA010000139">
    <property type="protein sequence ID" value="MBC2604143.1"/>
    <property type="molecule type" value="Genomic_DNA"/>
</dbReference>
<dbReference type="Proteomes" id="UP000525652">
    <property type="component" value="Unassembled WGS sequence"/>
</dbReference>
<comment type="caution">
    <text evidence="1">The sequence shown here is derived from an EMBL/GenBank/DDBJ whole genome shotgun (WGS) entry which is preliminary data.</text>
</comment>
<dbReference type="AlphaFoldDB" id="A0A7X1E6I7"/>
<keyword evidence="2" id="KW-1185">Reference proteome</keyword>
<gene>
    <name evidence="1" type="ORF">H5P30_20355</name>
</gene>
<organism evidence="1 2">
    <name type="scientific">Puniceicoccus vermicola</name>
    <dbReference type="NCBI Taxonomy" id="388746"/>
    <lineage>
        <taxon>Bacteria</taxon>
        <taxon>Pseudomonadati</taxon>
        <taxon>Verrucomicrobiota</taxon>
        <taxon>Opitutia</taxon>
        <taxon>Puniceicoccales</taxon>
        <taxon>Puniceicoccaceae</taxon>
        <taxon>Puniceicoccus</taxon>
    </lineage>
</organism>
<reference evidence="1 2" key="1">
    <citation type="submission" date="2020-07" db="EMBL/GenBank/DDBJ databases">
        <authorList>
            <person name="Feng X."/>
        </authorList>
    </citation>
    <scope>NUCLEOTIDE SEQUENCE [LARGE SCALE GENOMIC DNA]</scope>
    <source>
        <strain evidence="1 2">JCM14086</strain>
    </source>
</reference>